<evidence type="ECO:0000313" key="3">
    <source>
        <dbReference type="Proteomes" id="UP000618931"/>
    </source>
</evidence>
<evidence type="ECO:0008006" key="4">
    <source>
        <dbReference type="Google" id="ProtNLM"/>
    </source>
</evidence>
<accession>A0ABS0HZ98</accession>
<proteinExistence type="predicted"/>
<feature type="signal peptide" evidence="1">
    <location>
        <begin position="1"/>
        <end position="26"/>
    </location>
</feature>
<sequence length="475" mass="50716">MNYFFPKGLRWAGLAAGTALLLNACAPGQDTPTPVVGLNVSSYLAVGDTYTAGVSNGGLTRTSQEYSYPNLLARQFQSASAGGSFVQPLFDGAEGSNRAVFRGFTPEGFLQTQRVPGTAVRRTVLLANACTTTPDTLRLLKRSATAGTLPQNLGVPGLLLSQVDAVGLGNEASVGIRAFNPYFERLLPASDSRTYFQALSTAAQSATFFSYFLGMDEFMPYVRSGGTCGAVPSSRQMKLTAKRILDVLTANKRPGIIVKLPAITTIPLLRQGKGTDVEARLQAYYKDNAPLYIETPFVPGTSQRITERDYILATALPRLGKPTPVVVGGTTLMLPYGRDSRNPIVNADVLDDTSEIVYITAAINDYNNAVFVNSTTVLGLSGLAKAYGLPIIDPAQNSYLLDAGFLFNNVANSISVGGVVYSAEPVRGNFFSTDFYSLTPRGNGLLANAFISAINRAYRSNIPSLDVNDLPTTTE</sequence>
<evidence type="ECO:0000256" key="1">
    <source>
        <dbReference type="SAM" id="SignalP"/>
    </source>
</evidence>
<name>A0ABS0HZ98_9BACT</name>
<organism evidence="2 3">
    <name type="scientific">Hymenobacter ruricola</name>
    <dbReference type="NCBI Taxonomy" id="2791023"/>
    <lineage>
        <taxon>Bacteria</taxon>
        <taxon>Pseudomonadati</taxon>
        <taxon>Bacteroidota</taxon>
        <taxon>Cytophagia</taxon>
        <taxon>Cytophagales</taxon>
        <taxon>Hymenobacteraceae</taxon>
        <taxon>Hymenobacter</taxon>
    </lineage>
</organism>
<dbReference type="EMBL" id="JADQDM010000001">
    <property type="protein sequence ID" value="MBF9220028.1"/>
    <property type="molecule type" value="Genomic_DNA"/>
</dbReference>
<protein>
    <recommendedName>
        <fullName evidence="4">G-D-S-L family lipolytic protein</fullName>
    </recommendedName>
</protein>
<feature type="chain" id="PRO_5045362148" description="G-D-S-L family lipolytic protein" evidence="1">
    <location>
        <begin position="27"/>
        <end position="475"/>
    </location>
</feature>
<dbReference type="RefSeq" id="WP_196291480.1">
    <property type="nucleotide sequence ID" value="NZ_JADQDM010000001.1"/>
</dbReference>
<reference evidence="2 3" key="1">
    <citation type="submission" date="2020-11" db="EMBL/GenBank/DDBJ databases">
        <authorList>
            <person name="Kim M.K."/>
        </authorList>
    </citation>
    <scope>NUCLEOTIDE SEQUENCE [LARGE SCALE GENOMIC DNA]</scope>
    <source>
        <strain evidence="2 3">BT662</strain>
    </source>
</reference>
<comment type="caution">
    <text evidence="2">The sequence shown here is derived from an EMBL/GenBank/DDBJ whole genome shotgun (WGS) entry which is preliminary data.</text>
</comment>
<gene>
    <name evidence="2" type="ORF">I2H31_02825</name>
</gene>
<evidence type="ECO:0000313" key="2">
    <source>
        <dbReference type="EMBL" id="MBF9220028.1"/>
    </source>
</evidence>
<keyword evidence="1" id="KW-0732">Signal</keyword>
<dbReference type="Proteomes" id="UP000618931">
    <property type="component" value="Unassembled WGS sequence"/>
</dbReference>
<keyword evidence="3" id="KW-1185">Reference proteome</keyword>